<protein>
    <submittedName>
        <fullName evidence="1">Nitrogen regulatory protein P-II</fullName>
    </submittedName>
</protein>
<name>C5T5K2_ACIDE</name>
<dbReference type="Proteomes" id="UP000003856">
    <property type="component" value="Unassembled WGS sequence"/>
</dbReference>
<dbReference type="PRINTS" id="PR00340">
    <property type="entry name" value="PIIGLNB"/>
</dbReference>
<dbReference type="GO" id="GO:0030234">
    <property type="term" value="F:enzyme regulator activity"/>
    <property type="evidence" value="ECO:0007669"/>
    <property type="project" value="InterPro"/>
</dbReference>
<dbReference type="SUPFAM" id="SSF54913">
    <property type="entry name" value="GlnB-like"/>
    <property type="match status" value="1"/>
</dbReference>
<dbReference type="SMART" id="SM00938">
    <property type="entry name" value="P-II"/>
    <property type="match status" value="1"/>
</dbReference>
<evidence type="ECO:0000313" key="2">
    <source>
        <dbReference type="Proteomes" id="UP000003856"/>
    </source>
</evidence>
<proteinExistence type="predicted"/>
<evidence type="ECO:0000313" key="1">
    <source>
        <dbReference type="EMBL" id="EER60243.1"/>
    </source>
</evidence>
<dbReference type="Pfam" id="PF00543">
    <property type="entry name" value="P-II"/>
    <property type="match status" value="1"/>
</dbReference>
<dbReference type="InterPro" id="IPR002187">
    <property type="entry name" value="N-reg_PII"/>
</dbReference>
<accession>C5T5K2</accession>
<organism evidence="1 2">
    <name type="scientific">Acidovorax delafieldii 2AN</name>
    <dbReference type="NCBI Taxonomy" id="573060"/>
    <lineage>
        <taxon>Bacteria</taxon>
        <taxon>Pseudomonadati</taxon>
        <taxon>Pseudomonadota</taxon>
        <taxon>Betaproteobacteria</taxon>
        <taxon>Burkholderiales</taxon>
        <taxon>Comamonadaceae</taxon>
        <taxon>Acidovorax</taxon>
    </lineage>
</organism>
<dbReference type="PATRIC" id="fig|573060.9.peg.2925"/>
<gene>
    <name evidence="1" type="ORF">AcdelDRAFT_2182</name>
</gene>
<dbReference type="OrthoDB" id="8480258at2"/>
<dbReference type="RefSeq" id="WP_005796436.1">
    <property type="nucleotide sequence ID" value="NZ_ACQT01000066.1"/>
</dbReference>
<dbReference type="EMBL" id="ACQT01000066">
    <property type="protein sequence ID" value="EER60243.1"/>
    <property type="molecule type" value="Genomic_DNA"/>
</dbReference>
<reference evidence="1 2" key="1">
    <citation type="submission" date="2009-05" db="EMBL/GenBank/DDBJ databases">
        <title>The draft genome of Acidovorax delafieldii 2AN.</title>
        <authorList>
            <consortium name="US DOE Joint Genome Institute (JGI-PGF)"/>
            <person name="Lucas S."/>
            <person name="Copeland A."/>
            <person name="Lapidus A."/>
            <person name="Glavina del Rio T."/>
            <person name="Tice H."/>
            <person name="Bruce D."/>
            <person name="Goodwin L."/>
            <person name="Pitluck S."/>
            <person name="Larimer F."/>
            <person name="Land M.L."/>
            <person name="Hauser L."/>
            <person name="Shelobolina E.S."/>
            <person name="Picardal F."/>
            <person name="Roden E."/>
            <person name="Emerson D."/>
        </authorList>
    </citation>
    <scope>NUCLEOTIDE SEQUENCE [LARGE SCALE GENOMIC DNA]</scope>
    <source>
        <strain evidence="1 2">2AN</strain>
    </source>
</reference>
<sequence>MKEIKAYVHSNRIADVISALKASSVWSAGGNGDHNLTVYMVKGSLLPLDDSEKRYSVELGEEVVNEYKLELHCSDEYADELVEVISRVARTGQVTAGWIYVIDIAQAIRVG</sequence>
<dbReference type="InterPro" id="IPR015867">
    <property type="entry name" value="N-reg_PII/ATP_PRibTrfase_C"/>
</dbReference>
<dbReference type="InterPro" id="IPR011322">
    <property type="entry name" value="N-reg_PII-like_a/b"/>
</dbReference>
<keyword evidence="2" id="KW-1185">Reference proteome</keyword>
<dbReference type="Gene3D" id="3.30.70.120">
    <property type="match status" value="1"/>
</dbReference>
<dbReference type="AlphaFoldDB" id="C5T5K2"/>
<comment type="caution">
    <text evidence="1">The sequence shown here is derived from an EMBL/GenBank/DDBJ whole genome shotgun (WGS) entry which is preliminary data.</text>
</comment>
<dbReference type="GO" id="GO:0006808">
    <property type="term" value="P:regulation of nitrogen utilization"/>
    <property type="evidence" value="ECO:0007669"/>
    <property type="project" value="InterPro"/>
</dbReference>
<dbReference type="PROSITE" id="PS51343">
    <property type="entry name" value="PII_GLNB_DOM"/>
    <property type="match status" value="1"/>
</dbReference>